<evidence type="ECO:0000256" key="2">
    <source>
        <dbReference type="SAM" id="Phobius"/>
    </source>
</evidence>
<name>A0AAE9SP19_9BRAD</name>
<organism evidence="3 4">
    <name type="scientific">Bradyrhizobium betae</name>
    <dbReference type="NCBI Taxonomy" id="244734"/>
    <lineage>
        <taxon>Bacteria</taxon>
        <taxon>Pseudomonadati</taxon>
        <taxon>Pseudomonadota</taxon>
        <taxon>Alphaproteobacteria</taxon>
        <taxon>Hyphomicrobiales</taxon>
        <taxon>Nitrobacteraceae</taxon>
        <taxon>Bradyrhizobium</taxon>
    </lineage>
</organism>
<evidence type="ECO:0000256" key="1">
    <source>
        <dbReference type="SAM" id="MobiDB-lite"/>
    </source>
</evidence>
<evidence type="ECO:0000313" key="4">
    <source>
        <dbReference type="Proteomes" id="UP001058872"/>
    </source>
</evidence>
<proteinExistence type="predicted"/>
<feature type="compositionally biased region" description="Basic residues" evidence="1">
    <location>
        <begin position="81"/>
        <end position="97"/>
    </location>
</feature>
<protein>
    <submittedName>
        <fullName evidence="3">Uncharacterized protein</fullName>
    </submittedName>
</protein>
<sequence>MAARFCQRALSSRAITHPGEHHHSSTFAGNLAAYGSFAQRTNALIPVEDMMKKLALAASLIIAAGFTLTGPALAKGGHGGGHGHGHGHKMGHHHHGKSFGWYQGRKVGWRGHSCPPGLWKQGRC</sequence>
<keyword evidence="2" id="KW-1133">Transmembrane helix</keyword>
<feature type="region of interest" description="Disordered" evidence="1">
    <location>
        <begin position="77"/>
        <end position="97"/>
    </location>
</feature>
<dbReference type="Proteomes" id="UP001058872">
    <property type="component" value="Chromosome"/>
</dbReference>
<keyword evidence="2" id="KW-0472">Membrane</keyword>
<keyword evidence="2" id="KW-0812">Transmembrane</keyword>
<gene>
    <name evidence="3" type="ORF">DCM83_00910</name>
</gene>
<accession>A0AAE9SP19</accession>
<dbReference type="AlphaFoldDB" id="A0AAE9SP19"/>
<reference evidence="3" key="1">
    <citation type="submission" date="2018-04" db="EMBL/GenBank/DDBJ databases">
        <title>Genomes of Endosymbiotic and Endophytic Bradyrhizobium Publication status.</title>
        <authorList>
            <person name="Guha S."/>
            <person name="Jorrin B."/>
            <person name="Sarkar M."/>
            <person name="Poole P.S."/>
            <person name="DasGupta M."/>
        </authorList>
    </citation>
    <scope>NUCLEOTIDE SEQUENCE</scope>
    <source>
        <strain evidence="3">WBOS16</strain>
    </source>
</reference>
<dbReference type="EMBL" id="CP028989">
    <property type="protein sequence ID" value="UUO63927.1"/>
    <property type="molecule type" value="Genomic_DNA"/>
</dbReference>
<evidence type="ECO:0000313" key="3">
    <source>
        <dbReference type="EMBL" id="UUO63927.1"/>
    </source>
</evidence>
<feature type="transmembrane region" description="Helical" evidence="2">
    <location>
        <begin position="54"/>
        <end position="74"/>
    </location>
</feature>